<dbReference type="EMBL" id="BPQP01000064">
    <property type="protein sequence ID" value="GJD96543.1"/>
    <property type="molecule type" value="Genomic_DNA"/>
</dbReference>
<reference evidence="1" key="2">
    <citation type="submission" date="2021-08" db="EMBL/GenBank/DDBJ databases">
        <authorList>
            <person name="Tani A."/>
            <person name="Ola A."/>
            <person name="Ogura Y."/>
            <person name="Katsura K."/>
            <person name="Hayashi T."/>
        </authorList>
    </citation>
    <scope>NUCLEOTIDE SEQUENCE</scope>
    <source>
        <strain evidence="1">DSM 19015</strain>
    </source>
</reference>
<proteinExistence type="predicted"/>
<accession>A0ABQ4S409</accession>
<keyword evidence="2" id="KW-1185">Reference proteome</keyword>
<comment type="caution">
    <text evidence="1">The sequence shown here is derived from an EMBL/GenBank/DDBJ whole genome shotgun (WGS) entry which is preliminary data.</text>
</comment>
<evidence type="ECO:0000313" key="2">
    <source>
        <dbReference type="Proteomes" id="UP001055125"/>
    </source>
</evidence>
<protein>
    <submittedName>
        <fullName evidence="1">Uncharacterized protein</fullName>
    </submittedName>
</protein>
<reference evidence="1" key="1">
    <citation type="journal article" date="2021" name="Front. Microbiol.">
        <title>Comprehensive Comparative Genomics and Phenotyping of Methylobacterium Species.</title>
        <authorList>
            <person name="Alessa O."/>
            <person name="Ogura Y."/>
            <person name="Fujitani Y."/>
            <person name="Takami H."/>
            <person name="Hayashi T."/>
            <person name="Sahin N."/>
            <person name="Tani A."/>
        </authorList>
    </citation>
    <scope>NUCLEOTIDE SEQUENCE</scope>
    <source>
        <strain evidence="1">DSM 19015</strain>
    </source>
</reference>
<sequence length="104" mass="11312">MNSDRDLTPEEVRRHLQERMATEGALLAYETAIGICRDPKASATAKASALKALLFVGGYDGKPPPDRDKPVSEMTRPEIDAMITQLKRENAAAQTDVGLPDVFA</sequence>
<dbReference type="Proteomes" id="UP001055125">
    <property type="component" value="Unassembled WGS sequence"/>
</dbReference>
<dbReference type="RefSeq" id="WP_238245645.1">
    <property type="nucleotide sequence ID" value="NZ_BPQP01000064.1"/>
</dbReference>
<organism evidence="1 2">
    <name type="scientific">Methylobacterium iners</name>
    <dbReference type="NCBI Taxonomy" id="418707"/>
    <lineage>
        <taxon>Bacteria</taxon>
        <taxon>Pseudomonadati</taxon>
        <taxon>Pseudomonadota</taxon>
        <taxon>Alphaproteobacteria</taxon>
        <taxon>Hyphomicrobiales</taxon>
        <taxon>Methylobacteriaceae</taxon>
        <taxon>Methylobacterium</taxon>
    </lineage>
</organism>
<name>A0ABQ4S409_9HYPH</name>
<gene>
    <name evidence="1" type="ORF">OCOJLMKI_3765</name>
</gene>
<evidence type="ECO:0000313" key="1">
    <source>
        <dbReference type="EMBL" id="GJD96543.1"/>
    </source>
</evidence>